<protein>
    <submittedName>
        <fullName evidence="2">Uncharacterized protein</fullName>
    </submittedName>
</protein>
<evidence type="ECO:0000313" key="2">
    <source>
        <dbReference type="EMBL" id="PKU80889.1"/>
    </source>
</evidence>
<accession>A0A2I0WZ00</accession>
<proteinExistence type="predicted"/>
<dbReference type="AlphaFoldDB" id="A0A2I0WZ00"/>
<feature type="compositionally biased region" description="Low complexity" evidence="1">
    <location>
        <begin position="78"/>
        <end position="88"/>
    </location>
</feature>
<name>A0A2I0WZ00_9ASPA</name>
<reference evidence="2 3" key="1">
    <citation type="journal article" date="2016" name="Sci. Rep.">
        <title>The Dendrobium catenatum Lindl. genome sequence provides insights into polysaccharide synthase, floral development and adaptive evolution.</title>
        <authorList>
            <person name="Zhang G.Q."/>
            <person name="Xu Q."/>
            <person name="Bian C."/>
            <person name="Tsai W.C."/>
            <person name="Yeh C.M."/>
            <person name="Liu K.W."/>
            <person name="Yoshida K."/>
            <person name="Zhang L.S."/>
            <person name="Chang S.B."/>
            <person name="Chen F."/>
            <person name="Shi Y."/>
            <person name="Su Y.Y."/>
            <person name="Zhang Y.Q."/>
            <person name="Chen L.J."/>
            <person name="Yin Y."/>
            <person name="Lin M."/>
            <person name="Huang H."/>
            <person name="Deng H."/>
            <person name="Wang Z.W."/>
            <person name="Zhu S.L."/>
            <person name="Zhao X."/>
            <person name="Deng C."/>
            <person name="Niu S.C."/>
            <person name="Huang J."/>
            <person name="Wang M."/>
            <person name="Liu G.H."/>
            <person name="Yang H.J."/>
            <person name="Xiao X.J."/>
            <person name="Hsiao Y.Y."/>
            <person name="Wu W.L."/>
            <person name="Chen Y.Y."/>
            <person name="Mitsuda N."/>
            <person name="Ohme-Takagi M."/>
            <person name="Luo Y.B."/>
            <person name="Van de Peer Y."/>
            <person name="Liu Z.J."/>
        </authorList>
    </citation>
    <scope>NUCLEOTIDE SEQUENCE [LARGE SCALE GENOMIC DNA]</scope>
    <source>
        <tissue evidence="2">The whole plant</tissue>
    </source>
</reference>
<feature type="compositionally biased region" description="Basic and acidic residues" evidence="1">
    <location>
        <begin position="135"/>
        <end position="152"/>
    </location>
</feature>
<organism evidence="2 3">
    <name type="scientific">Dendrobium catenatum</name>
    <dbReference type="NCBI Taxonomy" id="906689"/>
    <lineage>
        <taxon>Eukaryota</taxon>
        <taxon>Viridiplantae</taxon>
        <taxon>Streptophyta</taxon>
        <taxon>Embryophyta</taxon>
        <taxon>Tracheophyta</taxon>
        <taxon>Spermatophyta</taxon>
        <taxon>Magnoliopsida</taxon>
        <taxon>Liliopsida</taxon>
        <taxon>Asparagales</taxon>
        <taxon>Orchidaceae</taxon>
        <taxon>Epidendroideae</taxon>
        <taxon>Malaxideae</taxon>
        <taxon>Dendrobiinae</taxon>
        <taxon>Dendrobium</taxon>
    </lineage>
</organism>
<sequence>MGEGEKRRRLGLSGEFPASAFRKKIEEDLEKLEGKYPPRSTRSPWTKQPMVADKAKERNQIAITPPTKPIRFREMKGQQSQHSSPHSVQETERRRPRETNQAATGNPAIKGTEEPAQRTEHQHGKIARGHGNSKGQEEIKETKGEGEKSIPK</sequence>
<feature type="region of interest" description="Disordered" evidence="1">
    <location>
        <begin position="31"/>
        <end position="152"/>
    </location>
</feature>
<evidence type="ECO:0000256" key="1">
    <source>
        <dbReference type="SAM" id="MobiDB-lite"/>
    </source>
</evidence>
<gene>
    <name evidence="2" type="ORF">MA16_Dca009301</name>
</gene>
<keyword evidence="3" id="KW-1185">Reference proteome</keyword>
<feature type="compositionally biased region" description="Basic and acidic residues" evidence="1">
    <location>
        <begin position="111"/>
        <end position="123"/>
    </location>
</feature>
<evidence type="ECO:0000313" key="3">
    <source>
        <dbReference type="Proteomes" id="UP000233837"/>
    </source>
</evidence>
<reference evidence="2 3" key="2">
    <citation type="journal article" date="2017" name="Nature">
        <title>The Apostasia genome and the evolution of orchids.</title>
        <authorList>
            <person name="Zhang G.Q."/>
            <person name="Liu K.W."/>
            <person name="Li Z."/>
            <person name="Lohaus R."/>
            <person name="Hsiao Y.Y."/>
            <person name="Niu S.C."/>
            <person name="Wang J.Y."/>
            <person name="Lin Y.C."/>
            <person name="Xu Q."/>
            <person name="Chen L.J."/>
            <person name="Yoshida K."/>
            <person name="Fujiwara S."/>
            <person name="Wang Z.W."/>
            <person name="Zhang Y.Q."/>
            <person name="Mitsuda N."/>
            <person name="Wang M."/>
            <person name="Liu G.H."/>
            <person name="Pecoraro L."/>
            <person name="Huang H.X."/>
            <person name="Xiao X.J."/>
            <person name="Lin M."/>
            <person name="Wu X.Y."/>
            <person name="Wu W.L."/>
            <person name="Chen Y.Y."/>
            <person name="Chang S.B."/>
            <person name="Sakamoto S."/>
            <person name="Ohme-Takagi M."/>
            <person name="Yagi M."/>
            <person name="Zeng S.J."/>
            <person name="Shen C.Y."/>
            <person name="Yeh C.M."/>
            <person name="Luo Y.B."/>
            <person name="Tsai W.C."/>
            <person name="Van de Peer Y."/>
            <person name="Liu Z.J."/>
        </authorList>
    </citation>
    <scope>NUCLEOTIDE SEQUENCE [LARGE SCALE GENOMIC DNA]</scope>
    <source>
        <tissue evidence="2">The whole plant</tissue>
    </source>
</reference>
<dbReference type="Proteomes" id="UP000233837">
    <property type="component" value="Unassembled WGS sequence"/>
</dbReference>
<feature type="compositionally biased region" description="Basic and acidic residues" evidence="1">
    <location>
        <begin position="89"/>
        <end position="98"/>
    </location>
</feature>
<dbReference type="EMBL" id="KZ502309">
    <property type="protein sequence ID" value="PKU80889.1"/>
    <property type="molecule type" value="Genomic_DNA"/>
</dbReference>